<sequence length="340" mass="38380">MKLLILGGKRFLGRYLVEAAQELGHEVTLFNRGRENPSLFPNIENLIGDRNGNLEALKGREWDAVIDTCGFVPRAVRETTEILSGASQHYTFISSVSVYADLSKIGIDENHPVIPMSKEKAEEITKGTAGPIYNEYYGPLKYLCEQAAEEVMPNKTLSIRAGLIVGPNDYSDRFSYWVQRVAKGGEVLTPGNPNKQIQFIDVRDLSEWLIRMIENKKTGVFNATGPDNELTMGDLLETCKSALQSDARLTWVSEDFLTGHEVAFWSEMPLWIPDHLNEPGFLSVNIQKAIDNGLTFRPLSHTIRDTLDWELSRPLDIERKAGMQPSKEMNLLQRWHKSIS</sequence>
<dbReference type="PANTHER" id="PTHR43245:SF13">
    <property type="entry name" value="UDP-D-APIOSE_UDP-D-XYLOSE SYNTHASE 2"/>
    <property type="match status" value="1"/>
</dbReference>
<gene>
    <name evidence="2" type="ORF">J2Z20_002914</name>
</gene>
<organism evidence="2 3">
    <name type="scientific">Paenibacillus sediminis</name>
    <dbReference type="NCBI Taxonomy" id="664909"/>
    <lineage>
        <taxon>Bacteria</taxon>
        <taxon>Bacillati</taxon>
        <taxon>Bacillota</taxon>
        <taxon>Bacilli</taxon>
        <taxon>Bacillales</taxon>
        <taxon>Paenibacillaceae</taxon>
        <taxon>Paenibacillus</taxon>
    </lineage>
</organism>
<feature type="domain" description="NAD-dependent epimerase/dehydratase" evidence="1">
    <location>
        <begin position="4"/>
        <end position="222"/>
    </location>
</feature>
<dbReference type="Proteomes" id="UP001519273">
    <property type="component" value="Unassembled WGS sequence"/>
</dbReference>
<dbReference type="SUPFAM" id="SSF51735">
    <property type="entry name" value="NAD(P)-binding Rossmann-fold domains"/>
    <property type="match status" value="1"/>
</dbReference>
<comment type="caution">
    <text evidence="2">The sequence shown here is derived from an EMBL/GenBank/DDBJ whole genome shotgun (WGS) entry which is preliminary data.</text>
</comment>
<keyword evidence="3" id="KW-1185">Reference proteome</keyword>
<dbReference type="CDD" id="cd05265">
    <property type="entry name" value="SDR_a1"/>
    <property type="match status" value="1"/>
</dbReference>
<protein>
    <submittedName>
        <fullName evidence="2">2'-hydroxyisoflavone reductase</fullName>
        <ecNumber evidence="2">1.3.1.45</ecNumber>
    </submittedName>
</protein>
<evidence type="ECO:0000313" key="2">
    <source>
        <dbReference type="EMBL" id="MBP1937997.1"/>
    </source>
</evidence>
<reference evidence="2 3" key="1">
    <citation type="submission" date="2021-03" db="EMBL/GenBank/DDBJ databases">
        <title>Genomic Encyclopedia of Type Strains, Phase IV (KMG-IV): sequencing the most valuable type-strain genomes for metagenomic binning, comparative biology and taxonomic classification.</title>
        <authorList>
            <person name="Goeker M."/>
        </authorList>
    </citation>
    <scope>NUCLEOTIDE SEQUENCE [LARGE SCALE GENOMIC DNA]</scope>
    <source>
        <strain evidence="2 3">DSM 23491</strain>
    </source>
</reference>
<dbReference type="EMBL" id="JAGGKP010000009">
    <property type="protein sequence ID" value="MBP1937997.1"/>
    <property type="molecule type" value="Genomic_DNA"/>
</dbReference>
<accession>A0ABS4H648</accession>
<dbReference type="RefSeq" id="WP_209851683.1">
    <property type="nucleotide sequence ID" value="NZ_CBCRVE010000010.1"/>
</dbReference>
<dbReference type="Pfam" id="PF01370">
    <property type="entry name" value="Epimerase"/>
    <property type="match status" value="1"/>
</dbReference>
<evidence type="ECO:0000313" key="3">
    <source>
        <dbReference type="Proteomes" id="UP001519273"/>
    </source>
</evidence>
<dbReference type="InterPro" id="IPR001509">
    <property type="entry name" value="Epimerase_deHydtase"/>
</dbReference>
<evidence type="ECO:0000259" key="1">
    <source>
        <dbReference type="Pfam" id="PF01370"/>
    </source>
</evidence>
<keyword evidence="2" id="KW-0560">Oxidoreductase</keyword>
<dbReference type="EC" id="1.3.1.45" evidence="2"/>
<dbReference type="InterPro" id="IPR036291">
    <property type="entry name" value="NAD(P)-bd_dom_sf"/>
</dbReference>
<proteinExistence type="predicted"/>
<name>A0ABS4H648_9BACL</name>
<dbReference type="Gene3D" id="3.40.50.720">
    <property type="entry name" value="NAD(P)-binding Rossmann-like Domain"/>
    <property type="match status" value="1"/>
</dbReference>
<dbReference type="GO" id="GO:0047526">
    <property type="term" value="F:2'-hydroxyisoflavone reductase activity"/>
    <property type="evidence" value="ECO:0007669"/>
    <property type="project" value="UniProtKB-EC"/>
</dbReference>
<dbReference type="PANTHER" id="PTHR43245">
    <property type="entry name" value="BIFUNCTIONAL POLYMYXIN RESISTANCE PROTEIN ARNA"/>
    <property type="match status" value="1"/>
</dbReference>
<dbReference type="InterPro" id="IPR050177">
    <property type="entry name" value="Lipid_A_modif_metabolic_enz"/>
</dbReference>